<accession>A0ABQ7GM43</accession>
<reference evidence="1" key="1">
    <citation type="submission" date="2017-08" db="EMBL/GenBank/DDBJ databases">
        <authorList>
            <person name="Polle J.E."/>
            <person name="Barry K."/>
            <person name="Cushman J."/>
            <person name="Schmutz J."/>
            <person name="Tran D."/>
            <person name="Hathwaick L.T."/>
            <person name="Yim W.C."/>
            <person name="Jenkins J."/>
            <person name="Mckie-Krisberg Z.M."/>
            <person name="Prochnik S."/>
            <person name="Lindquist E."/>
            <person name="Dockter R.B."/>
            <person name="Adam C."/>
            <person name="Molina H."/>
            <person name="Bunkerborg J."/>
            <person name="Jin E."/>
            <person name="Buchheim M."/>
            <person name="Magnuson J."/>
        </authorList>
    </citation>
    <scope>NUCLEOTIDE SEQUENCE</scope>
    <source>
        <strain evidence="1">CCAP 19/18</strain>
    </source>
</reference>
<organism evidence="1 2">
    <name type="scientific">Dunaliella salina</name>
    <name type="common">Green alga</name>
    <name type="synonym">Protococcus salinus</name>
    <dbReference type="NCBI Taxonomy" id="3046"/>
    <lineage>
        <taxon>Eukaryota</taxon>
        <taxon>Viridiplantae</taxon>
        <taxon>Chlorophyta</taxon>
        <taxon>core chlorophytes</taxon>
        <taxon>Chlorophyceae</taxon>
        <taxon>CS clade</taxon>
        <taxon>Chlamydomonadales</taxon>
        <taxon>Dunaliellaceae</taxon>
        <taxon>Dunaliella</taxon>
    </lineage>
</organism>
<evidence type="ECO:0000313" key="1">
    <source>
        <dbReference type="EMBL" id="KAF5835673.1"/>
    </source>
</evidence>
<evidence type="ECO:0000313" key="2">
    <source>
        <dbReference type="Proteomes" id="UP000815325"/>
    </source>
</evidence>
<proteinExistence type="predicted"/>
<gene>
    <name evidence="1" type="ORF">DUNSADRAFT_7033</name>
</gene>
<dbReference type="EMBL" id="MU069694">
    <property type="protein sequence ID" value="KAF5835673.1"/>
    <property type="molecule type" value="Genomic_DNA"/>
</dbReference>
<keyword evidence="2" id="KW-1185">Reference proteome</keyword>
<evidence type="ECO:0008006" key="3">
    <source>
        <dbReference type="Google" id="ProtNLM"/>
    </source>
</evidence>
<sequence>MRAHTPQVVEGDFEAQRAGAGLPVPIHLAGGQYAIWEGRFGACNAGLKLCCEPPAGYQEPKCHIIQLSMCFHAAISGRSSMPYGRGNFGPAALASNSAVSLRQGTSNPSATSYSYPCVLMQQSLFIWRGGSMPSGRGDLGPATLASNSEASPLQRNSKQYAANLMRRGRGSCCTSRRSFGLQACMR</sequence>
<dbReference type="Proteomes" id="UP000815325">
    <property type="component" value="Unassembled WGS sequence"/>
</dbReference>
<name>A0ABQ7GM43_DUNSA</name>
<comment type="caution">
    <text evidence="1">The sequence shown here is derived from an EMBL/GenBank/DDBJ whole genome shotgun (WGS) entry which is preliminary data.</text>
</comment>
<protein>
    <recommendedName>
        <fullName evidence="3">Encoded protein</fullName>
    </recommendedName>
</protein>